<organism evidence="5 6">
    <name type="scientific">Algivirga pacifica</name>
    <dbReference type="NCBI Taxonomy" id="1162670"/>
    <lineage>
        <taxon>Bacteria</taxon>
        <taxon>Pseudomonadati</taxon>
        <taxon>Bacteroidota</taxon>
        <taxon>Cytophagia</taxon>
        <taxon>Cytophagales</taxon>
        <taxon>Flammeovirgaceae</taxon>
        <taxon>Algivirga</taxon>
    </lineage>
</organism>
<evidence type="ECO:0000256" key="1">
    <source>
        <dbReference type="ARBA" id="ARBA00022598"/>
    </source>
</evidence>
<evidence type="ECO:0000259" key="4">
    <source>
        <dbReference type="Pfam" id="PF24850"/>
    </source>
</evidence>
<gene>
    <name evidence="2 5" type="primary">bshC</name>
    <name evidence="5" type="ORF">GCM10023331_19310</name>
</gene>
<dbReference type="NCBIfam" id="TIGR03998">
    <property type="entry name" value="thiol_BshC"/>
    <property type="match status" value="1"/>
</dbReference>
<accession>A0ABP9D8M5</accession>
<dbReference type="HAMAP" id="MF_01867">
    <property type="entry name" value="BshC"/>
    <property type="match status" value="1"/>
</dbReference>
<evidence type="ECO:0000313" key="5">
    <source>
        <dbReference type="EMBL" id="GAA4834206.1"/>
    </source>
</evidence>
<dbReference type="Pfam" id="PF10079">
    <property type="entry name" value="Rossmann-like_BshC"/>
    <property type="match status" value="1"/>
</dbReference>
<evidence type="ECO:0000259" key="3">
    <source>
        <dbReference type="Pfam" id="PF10079"/>
    </source>
</evidence>
<proteinExistence type="inferred from homology"/>
<comment type="caution">
    <text evidence="5">The sequence shown here is derived from an EMBL/GenBank/DDBJ whole genome shotgun (WGS) entry which is preliminary data.</text>
</comment>
<dbReference type="InterPro" id="IPR055398">
    <property type="entry name" value="Rossmann-like_BshC"/>
</dbReference>
<dbReference type="InterPro" id="IPR011199">
    <property type="entry name" value="Bacillithiol_biosynth_BshC"/>
</dbReference>
<dbReference type="RefSeq" id="WP_345371319.1">
    <property type="nucleotide sequence ID" value="NZ_BAABJX010000029.1"/>
</dbReference>
<feature type="domain" description="Bacillithiol biosynthesis BshC C-terminal coiled-coil" evidence="4">
    <location>
        <begin position="364"/>
        <end position="517"/>
    </location>
</feature>
<dbReference type="EMBL" id="BAABJX010000029">
    <property type="protein sequence ID" value="GAA4834206.1"/>
    <property type="molecule type" value="Genomic_DNA"/>
</dbReference>
<evidence type="ECO:0000256" key="2">
    <source>
        <dbReference type="HAMAP-Rule" id="MF_01867"/>
    </source>
</evidence>
<feature type="domain" description="Bacillithiol biosynthesis BshC N-terminal Rossmann-like" evidence="3">
    <location>
        <begin position="1"/>
        <end position="361"/>
    </location>
</feature>
<dbReference type="Pfam" id="PF24850">
    <property type="entry name" value="CC_BshC"/>
    <property type="match status" value="1"/>
</dbReference>
<reference evidence="6" key="1">
    <citation type="journal article" date="2019" name="Int. J. Syst. Evol. Microbiol.">
        <title>The Global Catalogue of Microorganisms (GCM) 10K type strain sequencing project: providing services to taxonomists for standard genome sequencing and annotation.</title>
        <authorList>
            <consortium name="The Broad Institute Genomics Platform"/>
            <consortium name="The Broad Institute Genome Sequencing Center for Infectious Disease"/>
            <person name="Wu L."/>
            <person name="Ma J."/>
        </authorList>
    </citation>
    <scope>NUCLEOTIDE SEQUENCE [LARGE SCALE GENOMIC DNA]</scope>
    <source>
        <strain evidence="6">JCM 18326</strain>
    </source>
</reference>
<sequence>MDCIKIPFSKTGTFSKTFLDYINGEHTLKSFYHRTPAIESFEEQITEKQAYFTTEKRHKLADTLLEQYAHLSEVPSTQIERLRDEKTFTVTTGHQLNIFSGPLYFIYKVASTIQLAEQLKRVYPEYHFVPVYWMATEDHDFEEISFFNAFGRKYQWNKAKVSGAVGRLSPTGLQDILDQIQDMPSFFKEAYTTQENLTDATRYFVHQLFGEYGLLCVDGDSRALKQEIVPLIEKDVLEHIPYAHIQQTDQQLEEAGYGTQIYSRSINFFYLDGSVRERIEEVEGQFQVLNTDLSFSKEEMQFLIEQHPERFSPNVALRPVYQEAILPNLSYAGGPAEVVYWLQLKASFAALEVPFPILLPRGFALLLEEKHFDKLKYYGFEVEDLFRSEVALKKLFTEKHAAHDYTLEEEFEVLEKLYEQVLQKTLPIDQGLEKHVKAELKRAQDRLKHTAYKLEKSERRNLSEGLERVLAIKEEAFPGGVPQERKTNMMHYFVKYPNMIYNLLELFKEPLEFVFYIGKL</sequence>
<evidence type="ECO:0000313" key="6">
    <source>
        <dbReference type="Proteomes" id="UP001500298"/>
    </source>
</evidence>
<keyword evidence="6" id="KW-1185">Reference proteome</keyword>
<name>A0ABP9D8M5_9BACT</name>
<dbReference type="InterPro" id="IPR055399">
    <property type="entry name" value="CC_BshC"/>
</dbReference>
<dbReference type="Proteomes" id="UP001500298">
    <property type="component" value="Unassembled WGS sequence"/>
</dbReference>
<keyword evidence="1 2" id="KW-0436">Ligase</keyword>
<protein>
    <recommendedName>
        <fullName evidence="2">Putative cysteine ligase BshC</fullName>
        <ecNumber evidence="2">6.-.-.-</ecNumber>
    </recommendedName>
</protein>
<dbReference type="EC" id="6.-.-.-" evidence="2"/>
<comment type="similarity">
    <text evidence="2">Belongs to the BshC family.</text>
</comment>